<dbReference type="SUPFAM" id="SSF69279">
    <property type="entry name" value="Phage tail proteins"/>
    <property type="match status" value="1"/>
</dbReference>
<dbReference type="Proteomes" id="UP000009229">
    <property type="component" value="Chromosome"/>
</dbReference>
<accession>A0AAU8PUS8</accession>
<evidence type="ECO:0000313" key="2">
    <source>
        <dbReference type="Proteomes" id="UP000009229"/>
    </source>
</evidence>
<organism evidence="1 2">
    <name type="scientific">Desulfofundulus kuznetsovii (strain DSM 6115 / VKM B-1805 / 17)</name>
    <name type="common">Desulfotomaculum kuznetsovii</name>
    <dbReference type="NCBI Taxonomy" id="760568"/>
    <lineage>
        <taxon>Bacteria</taxon>
        <taxon>Bacillati</taxon>
        <taxon>Bacillota</taxon>
        <taxon>Clostridia</taxon>
        <taxon>Eubacteriales</taxon>
        <taxon>Peptococcaceae</taxon>
        <taxon>Desulfofundulus</taxon>
    </lineage>
</organism>
<dbReference type="EMBL" id="CP002770">
    <property type="protein sequence ID" value="AEG14694.1"/>
    <property type="molecule type" value="Genomic_DNA"/>
</dbReference>
<protein>
    <recommendedName>
        <fullName evidence="3">DUF5048 domain-containing protein</fullName>
    </recommendedName>
</protein>
<dbReference type="RefSeq" id="WP_013822209.1">
    <property type="nucleotide sequence ID" value="NC_015573.1"/>
</dbReference>
<dbReference type="KEGG" id="dku:Desku_1107"/>
<name>A0AAU8PUS8_DESK7</name>
<dbReference type="AlphaFoldDB" id="A0AAU8PUS8"/>
<evidence type="ECO:0008006" key="3">
    <source>
        <dbReference type="Google" id="ProtNLM"/>
    </source>
</evidence>
<gene>
    <name evidence="1" type="ordered locus">Desku_1107</name>
</gene>
<proteinExistence type="predicted"/>
<reference evidence="2" key="1">
    <citation type="submission" date="2011-05" db="EMBL/GenBank/DDBJ databases">
        <title>Complete sequence of Desulfotomaculum kuznetsovii DSM 6115.</title>
        <authorList>
            <person name="Lucas S."/>
            <person name="Han J."/>
            <person name="Lapidus A."/>
            <person name="Cheng J.-F."/>
            <person name="Goodwin L."/>
            <person name="Pitluck S."/>
            <person name="Peters L."/>
            <person name="Mikhailova N."/>
            <person name="Lu M."/>
            <person name="Saunders E."/>
            <person name="Han C."/>
            <person name="Tapia R."/>
            <person name="Land M."/>
            <person name="Hauser L."/>
            <person name="Kyrpides N."/>
            <person name="Ivanova N."/>
            <person name="Pagani I."/>
            <person name="Nazina T."/>
            <person name="Ivanova A."/>
            <person name="Parshina S."/>
            <person name="Kuever J."/>
            <person name="Muyzer G."/>
            <person name="Plugge C."/>
            <person name="Stams A."/>
            <person name="Woyke T."/>
        </authorList>
    </citation>
    <scope>NUCLEOTIDE SEQUENCE [LARGE SCALE GENOMIC DNA]</scope>
    <source>
        <strain evidence="2">DSM 6115 / VKM B-1805 / 17</strain>
    </source>
</reference>
<keyword evidence="2" id="KW-1185">Reference proteome</keyword>
<evidence type="ECO:0000313" key="1">
    <source>
        <dbReference type="EMBL" id="AEG14694.1"/>
    </source>
</evidence>
<sequence length="408" mass="46461">MARQLLIANRDRYKDLLADSLAVEQALTADMDSCEFQLRGERPPLGAEVKVYDGSTLLFAGTVVRVELYDFLQEPDRYECVWKVSCFDYTFLLDRYLVNEEYEETDAISIVRDIVDKYCPGFTCPSSHPAPPRIDTIAFQYQRPSECIKQLLDRCPGWDWYVDYQKRVLFFPSATSPAPMSLTPGGPFTSFRYNVSIQDLRNRVYILGGTALSDWYTHTWKADGVARTWVLPHTPWYFFFTVDGIPQTLGIEGVHPEEEYAFLVNQEKKYLRCSKQTPTPPAGSVLAITYRYDMDIITVANNSDSQLELGRIQSNDGIVEHAVTNTSITSFEAAEALADSELASYSWPRVQGEFQTSFPGWAPGQEVEINLPDRGLEGKFTVRRVTITPFTESIWTYRIEFAGVMLGY</sequence>